<evidence type="ECO:0000313" key="3">
    <source>
        <dbReference type="Proteomes" id="UP000593561"/>
    </source>
</evidence>
<dbReference type="EMBL" id="JABFAC010000010">
    <property type="protein sequence ID" value="MBA0626910.1"/>
    <property type="molecule type" value="Genomic_DNA"/>
</dbReference>
<feature type="domain" description="RNase H type-1" evidence="1">
    <location>
        <begin position="41"/>
        <end position="110"/>
    </location>
</feature>
<dbReference type="GO" id="GO:0003676">
    <property type="term" value="F:nucleic acid binding"/>
    <property type="evidence" value="ECO:0007669"/>
    <property type="project" value="InterPro"/>
</dbReference>
<protein>
    <recommendedName>
        <fullName evidence="1">RNase H type-1 domain-containing protein</fullName>
    </recommendedName>
</protein>
<proteinExistence type="predicted"/>
<comment type="caution">
    <text evidence="2">The sequence shown here is derived from an EMBL/GenBank/DDBJ whole genome shotgun (WGS) entry which is preliminary data.</text>
</comment>
<dbReference type="InterPro" id="IPR002156">
    <property type="entry name" value="RNaseH_domain"/>
</dbReference>
<sequence length="217" mass="24481">LPERRIVGERWRPSEESFVKINFDVAFHKQSNSSCSGIVTVQFGLDLGIVKAEIEGDALSVIKKVQYGNIDKSKISAYVLSTKMLSFGYKAFLFKHTSRMDNKVAHALAVEGLKRAEVTHLQNGFPQLATIEAEEDCQREEVPLLLPRGTTKRTSSGKERNTGFWTFSRVVLIVGKNYLFIEVNAMQQLTCKCMVVFMVRGRQSEDDRDGGARDGWR</sequence>
<evidence type="ECO:0000259" key="1">
    <source>
        <dbReference type="Pfam" id="PF13456"/>
    </source>
</evidence>
<dbReference type="GO" id="GO:0004523">
    <property type="term" value="F:RNA-DNA hybrid ribonuclease activity"/>
    <property type="evidence" value="ECO:0007669"/>
    <property type="project" value="InterPro"/>
</dbReference>
<evidence type="ECO:0000313" key="2">
    <source>
        <dbReference type="EMBL" id="MBA0626910.1"/>
    </source>
</evidence>
<reference evidence="2 3" key="1">
    <citation type="journal article" date="2019" name="Genome Biol. Evol.">
        <title>Insights into the evolution of the New World diploid cottons (Gossypium, subgenus Houzingenia) based on genome sequencing.</title>
        <authorList>
            <person name="Grover C.E."/>
            <person name="Arick M.A. 2nd"/>
            <person name="Thrash A."/>
            <person name="Conover J.L."/>
            <person name="Sanders W.S."/>
            <person name="Peterson D.G."/>
            <person name="Frelichowski J.E."/>
            <person name="Scheffler J.A."/>
            <person name="Scheffler B.E."/>
            <person name="Wendel J.F."/>
        </authorList>
    </citation>
    <scope>NUCLEOTIDE SEQUENCE [LARGE SCALE GENOMIC DNA]</scope>
    <source>
        <strain evidence="2">27</strain>
        <tissue evidence="2">Leaf</tissue>
    </source>
</reference>
<gene>
    <name evidence="2" type="ORF">Godav_004490</name>
</gene>
<keyword evidence="3" id="KW-1185">Reference proteome</keyword>
<feature type="non-terminal residue" evidence="2">
    <location>
        <position position="1"/>
    </location>
</feature>
<name>A0A7J8SM73_GOSDV</name>
<accession>A0A7J8SM73</accession>
<dbReference type="Proteomes" id="UP000593561">
    <property type="component" value="Unassembled WGS sequence"/>
</dbReference>
<dbReference type="AlphaFoldDB" id="A0A7J8SM73"/>
<dbReference type="Pfam" id="PF13456">
    <property type="entry name" value="RVT_3"/>
    <property type="match status" value="1"/>
</dbReference>
<organism evidence="2 3">
    <name type="scientific">Gossypium davidsonii</name>
    <name type="common">Davidson's cotton</name>
    <name type="synonym">Gossypium klotzschianum subsp. davidsonii</name>
    <dbReference type="NCBI Taxonomy" id="34287"/>
    <lineage>
        <taxon>Eukaryota</taxon>
        <taxon>Viridiplantae</taxon>
        <taxon>Streptophyta</taxon>
        <taxon>Embryophyta</taxon>
        <taxon>Tracheophyta</taxon>
        <taxon>Spermatophyta</taxon>
        <taxon>Magnoliopsida</taxon>
        <taxon>eudicotyledons</taxon>
        <taxon>Gunneridae</taxon>
        <taxon>Pentapetalae</taxon>
        <taxon>rosids</taxon>
        <taxon>malvids</taxon>
        <taxon>Malvales</taxon>
        <taxon>Malvaceae</taxon>
        <taxon>Malvoideae</taxon>
        <taxon>Gossypium</taxon>
    </lineage>
</organism>